<accession>A0ACA9RT07</accession>
<organism evidence="1 2">
    <name type="scientific">Racocetra persica</name>
    <dbReference type="NCBI Taxonomy" id="160502"/>
    <lineage>
        <taxon>Eukaryota</taxon>
        <taxon>Fungi</taxon>
        <taxon>Fungi incertae sedis</taxon>
        <taxon>Mucoromycota</taxon>
        <taxon>Glomeromycotina</taxon>
        <taxon>Glomeromycetes</taxon>
        <taxon>Diversisporales</taxon>
        <taxon>Gigasporaceae</taxon>
        <taxon>Racocetra</taxon>
    </lineage>
</organism>
<protein>
    <submittedName>
        <fullName evidence="1">29014_t:CDS:1</fullName>
    </submittedName>
</protein>
<gene>
    <name evidence="1" type="ORF">RPERSI_LOCUS22350</name>
</gene>
<dbReference type="EMBL" id="CAJVQC010067439">
    <property type="protein sequence ID" value="CAG8807249.1"/>
    <property type="molecule type" value="Genomic_DNA"/>
</dbReference>
<comment type="caution">
    <text evidence="1">The sequence shown here is derived from an EMBL/GenBank/DDBJ whole genome shotgun (WGS) entry which is preliminary data.</text>
</comment>
<proteinExistence type="predicted"/>
<feature type="non-terminal residue" evidence="1">
    <location>
        <position position="42"/>
    </location>
</feature>
<evidence type="ECO:0000313" key="2">
    <source>
        <dbReference type="Proteomes" id="UP000789920"/>
    </source>
</evidence>
<reference evidence="1" key="1">
    <citation type="submission" date="2021-06" db="EMBL/GenBank/DDBJ databases">
        <authorList>
            <person name="Kallberg Y."/>
            <person name="Tangrot J."/>
            <person name="Rosling A."/>
        </authorList>
    </citation>
    <scope>NUCLEOTIDE SEQUENCE</scope>
    <source>
        <strain evidence="1">MA461A</strain>
    </source>
</reference>
<name>A0ACA9RT07_9GLOM</name>
<keyword evidence="2" id="KW-1185">Reference proteome</keyword>
<feature type="non-terminal residue" evidence="1">
    <location>
        <position position="1"/>
    </location>
</feature>
<dbReference type="Proteomes" id="UP000789920">
    <property type="component" value="Unassembled WGS sequence"/>
</dbReference>
<evidence type="ECO:0000313" key="1">
    <source>
        <dbReference type="EMBL" id="CAG8807249.1"/>
    </source>
</evidence>
<sequence>LDEIMILLEFTTLSESTIFLESTTILKVLIEVVKLLSEFIDQ</sequence>